<evidence type="ECO:0000313" key="2">
    <source>
        <dbReference type="Proteomes" id="UP000676409"/>
    </source>
</evidence>
<sequence length="379" mass="43154">MADRSVRALTNIGDTAASSRVLHLIKVAEKFEHDPDYRARPFFKNRLLNTAIIIKHRLRRDELDLFKSYKAVATKILVPMDRRDLKCGARYVFVGQQHYDSLIVDAFGDDLRAGSPDRATLDAIDELPTLDPFILREHLARRDIRPAACYFDISQADLDNMLVFVRREIAPLIDLTFGKTSELSSYAQILVNKILASDLDGELEPLRQTLKLDPKQYSEGMFCWKGFLYYKWLVNDIFVRAIAVSQEIGAARAVGRCDAETRDQIRELQGKLGEDVFNACEYIKRSLGAYDTAFKALTQAGDPVTFREFLLTSPQRFFDLGESLAAIQHIVSFWRYRFPEGSRVLLDPYEFHEMLLDFESGIPPLEPQAQASMALQATG</sequence>
<dbReference type="Proteomes" id="UP000676409">
    <property type="component" value="Chromosome"/>
</dbReference>
<accession>A0A975FYV4</accession>
<dbReference type="RefSeq" id="WP_211937424.1">
    <property type="nucleotide sequence ID" value="NZ_CP073078.1"/>
</dbReference>
<dbReference type="EMBL" id="CP073078">
    <property type="protein sequence ID" value="QUD87372.1"/>
    <property type="molecule type" value="Genomic_DNA"/>
</dbReference>
<evidence type="ECO:0000313" key="1">
    <source>
        <dbReference type="EMBL" id="QUD87372.1"/>
    </source>
</evidence>
<protein>
    <submittedName>
        <fullName evidence="1">Uncharacterized protein</fullName>
    </submittedName>
</protein>
<organism evidence="1 2">
    <name type="scientific">Phenylobacterium montanum</name>
    <dbReference type="NCBI Taxonomy" id="2823693"/>
    <lineage>
        <taxon>Bacteria</taxon>
        <taxon>Pseudomonadati</taxon>
        <taxon>Pseudomonadota</taxon>
        <taxon>Alphaproteobacteria</taxon>
        <taxon>Caulobacterales</taxon>
        <taxon>Caulobacteraceae</taxon>
        <taxon>Phenylobacterium</taxon>
    </lineage>
</organism>
<keyword evidence="2" id="KW-1185">Reference proteome</keyword>
<proteinExistence type="predicted"/>
<gene>
    <name evidence="1" type="ORF">KCG34_20320</name>
</gene>
<dbReference type="KEGG" id="caul:KCG34_20320"/>
<dbReference type="AlphaFoldDB" id="A0A975FYV4"/>
<reference evidence="1" key="1">
    <citation type="submission" date="2021-04" db="EMBL/GenBank/DDBJ databases">
        <title>The complete genome sequence of Caulobacter sp. S6.</title>
        <authorList>
            <person name="Tang Y."/>
            <person name="Ouyang W."/>
            <person name="Liu Q."/>
            <person name="Huang B."/>
            <person name="Guo Z."/>
            <person name="Lei P."/>
        </authorList>
    </citation>
    <scope>NUCLEOTIDE SEQUENCE</scope>
    <source>
        <strain evidence="1">S6</strain>
    </source>
</reference>
<name>A0A975FYV4_9CAUL</name>